<proteinExistence type="predicted"/>
<dbReference type="Gene3D" id="1.10.600.10">
    <property type="entry name" value="Farnesyl Diphosphate Synthase"/>
    <property type="match status" value="1"/>
</dbReference>
<sequence>MENNKDLDIEESIAYVRGIVEKKKEELLEHVLMDYGLAGDDHHLPKPCKHLHLSCLKVFNMFFNSSNKYDSNTEMLDDIIKAIYSPLQLQSSNTNLNPPLPLPLETKSLRLLQSLKPNLEPLSLPPVSSKSTKVANVMKCHFGRRPSRHLVHQLSKTSTSRNGNYWKLLTAPAPKFSFCMY</sequence>
<dbReference type="Proteomes" id="UP000796880">
    <property type="component" value="Unassembled WGS sequence"/>
</dbReference>
<dbReference type="InterPro" id="IPR008949">
    <property type="entry name" value="Isoprenoid_synthase_dom_sf"/>
</dbReference>
<gene>
    <name evidence="2" type="ORF">FNV43_RR07620</name>
</gene>
<dbReference type="InterPro" id="IPR050148">
    <property type="entry name" value="Terpene_synthase-like"/>
</dbReference>
<evidence type="ECO:0000313" key="2">
    <source>
        <dbReference type="EMBL" id="KAF3451525.1"/>
    </source>
</evidence>
<dbReference type="EMBL" id="VOIH02000003">
    <property type="protein sequence ID" value="KAF3451525.1"/>
    <property type="molecule type" value="Genomic_DNA"/>
</dbReference>
<name>A0A8K0HFR4_9ROSA</name>
<keyword evidence="1" id="KW-0460">Magnesium</keyword>
<organism evidence="2 3">
    <name type="scientific">Rhamnella rubrinervis</name>
    <dbReference type="NCBI Taxonomy" id="2594499"/>
    <lineage>
        <taxon>Eukaryota</taxon>
        <taxon>Viridiplantae</taxon>
        <taxon>Streptophyta</taxon>
        <taxon>Embryophyta</taxon>
        <taxon>Tracheophyta</taxon>
        <taxon>Spermatophyta</taxon>
        <taxon>Magnoliopsida</taxon>
        <taxon>eudicotyledons</taxon>
        <taxon>Gunneridae</taxon>
        <taxon>Pentapetalae</taxon>
        <taxon>rosids</taxon>
        <taxon>fabids</taxon>
        <taxon>Rosales</taxon>
        <taxon>Rhamnaceae</taxon>
        <taxon>rhamnoid group</taxon>
        <taxon>Rhamneae</taxon>
        <taxon>Rhamnella</taxon>
    </lineage>
</organism>
<evidence type="ECO:0000256" key="1">
    <source>
        <dbReference type="ARBA" id="ARBA00022842"/>
    </source>
</evidence>
<protein>
    <submittedName>
        <fullName evidence="2">Uncharacterized protein</fullName>
    </submittedName>
</protein>
<dbReference type="OrthoDB" id="1744047at2759"/>
<dbReference type="AlphaFoldDB" id="A0A8K0HFR4"/>
<dbReference type="GO" id="GO:0000287">
    <property type="term" value="F:magnesium ion binding"/>
    <property type="evidence" value="ECO:0007669"/>
    <property type="project" value="TreeGrafter"/>
</dbReference>
<dbReference type="PANTHER" id="PTHR31739:SF25">
    <property type="entry name" value="(E,E)-GERANYLLINALOOL SYNTHASE"/>
    <property type="match status" value="1"/>
</dbReference>
<evidence type="ECO:0000313" key="3">
    <source>
        <dbReference type="Proteomes" id="UP000796880"/>
    </source>
</evidence>
<keyword evidence="3" id="KW-1185">Reference proteome</keyword>
<accession>A0A8K0HFR4</accession>
<dbReference type="GO" id="GO:0016102">
    <property type="term" value="P:diterpenoid biosynthetic process"/>
    <property type="evidence" value="ECO:0007669"/>
    <property type="project" value="TreeGrafter"/>
</dbReference>
<dbReference type="PANTHER" id="PTHR31739">
    <property type="entry name" value="ENT-COPALYL DIPHOSPHATE SYNTHASE, CHLOROPLASTIC"/>
    <property type="match status" value="1"/>
</dbReference>
<comment type="caution">
    <text evidence="2">The sequence shown here is derived from an EMBL/GenBank/DDBJ whole genome shotgun (WGS) entry which is preliminary data.</text>
</comment>
<reference evidence="2" key="1">
    <citation type="submission" date="2020-03" db="EMBL/GenBank/DDBJ databases">
        <title>A high-quality chromosome-level genome assembly of a woody plant with both climbing and erect habits, Rhamnella rubrinervis.</title>
        <authorList>
            <person name="Lu Z."/>
            <person name="Yang Y."/>
            <person name="Zhu X."/>
            <person name="Sun Y."/>
        </authorList>
    </citation>
    <scope>NUCLEOTIDE SEQUENCE</scope>
    <source>
        <strain evidence="2">BYM</strain>
        <tissue evidence="2">Leaf</tissue>
    </source>
</reference>
<dbReference type="GO" id="GO:0010333">
    <property type="term" value="F:terpene synthase activity"/>
    <property type="evidence" value="ECO:0007669"/>
    <property type="project" value="InterPro"/>
</dbReference>